<evidence type="ECO:0000313" key="2">
    <source>
        <dbReference type="Proteomes" id="UP001148838"/>
    </source>
</evidence>
<accession>A0ABQ8T473</accession>
<evidence type="ECO:0000313" key="1">
    <source>
        <dbReference type="EMBL" id="KAJ4440791.1"/>
    </source>
</evidence>
<gene>
    <name evidence="1" type="ORF">ANN_10637</name>
</gene>
<organism evidence="1 2">
    <name type="scientific">Periplaneta americana</name>
    <name type="common">American cockroach</name>
    <name type="synonym">Blatta americana</name>
    <dbReference type="NCBI Taxonomy" id="6978"/>
    <lineage>
        <taxon>Eukaryota</taxon>
        <taxon>Metazoa</taxon>
        <taxon>Ecdysozoa</taxon>
        <taxon>Arthropoda</taxon>
        <taxon>Hexapoda</taxon>
        <taxon>Insecta</taxon>
        <taxon>Pterygota</taxon>
        <taxon>Neoptera</taxon>
        <taxon>Polyneoptera</taxon>
        <taxon>Dictyoptera</taxon>
        <taxon>Blattodea</taxon>
        <taxon>Blattoidea</taxon>
        <taxon>Blattidae</taxon>
        <taxon>Blattinae</taxon>
        <taxon>Periplaneta</taxon>
    </lineage>
</organism>
<sequence>MTHILRDFTVRFGKPPPSRPTLFAWEKKAFETVSVRDAPRRDVCCCGGIKCNSIAKHHSCYAVADKHKNAAMYQLLHRTWREAHRRC</sequence>
<protein>
    <submittedName>
        <fullName evidence="1">Uncharacterized protein</fullName>
    </submittedName>
</protein>
<reference evidence="1 2" key="1">
    <citation type="journal article" date="2022" name="Allergy">
        <title>Genome assembly and annotation of Periplaneta americana reveal a comprehensive cockroach allergen profile.</title>
        <authorList>
            <person name="Wang L."/>
            <person name="Xiong Q."/>
            <person name="Saelim N."/>
            <person name="Wang L."/>
            <person name="Nong W."/>
            <person name="Wan A.T."/>
            <person name="Shi M."/>
            <person name="Liu X."/>
            <person name="Cao Q."/>
            <person name="Hui J.H.L."/>
            <person name="Sookrung N."/>
            <person name="Leung T.F."/>
            <person name="Tungtrongchitr A."/>
            <person name="Tsui S.K.W."/>
        </authorList>
    </citation>
    <scope>NUCLEOTIDE SEQUENCE [LARGE SCALE GENOMIC DNA]</scope>
    <source>
        <strain evidence="1">PWHHKU_190912</strain>
    </source>
</reference>
<dbReference type="Proteomes" id="UP001148838">
    <property type="component" value="Unassembled WGS sequence"/>
</dbReference>
<proteinExistence type="predicted"/>
<keyword evidence="2" id="KW-1185">Reference proteome</keyword>
<name>A0ABQ8T473_PERAM</name>
<comment type="caution">
    <text evidence="1">The sequence shown here is derived from an EMBL/GenBank/DDBJ whole genome shotgun (WGS) entry which is preliminary data.</text>
</comment>
<dbReference type="EMBL" id="JAJSOF020000015">
    <property type="protein sequence ID" value="KAJ4440791.1"/>
    <property type="molecule type" value="Genomic_DNA"/>
</dbReference>